<dbReference type="PANTHER" id="PTHR22954:SF3">
    <property type="entry name" value="PROTEIN CBG08539"/>
    <property type="match status" value="1"/>
</dbReference>
<gene>
    <name evidence="2" type="ORF">ALC57_15647</name>
</gene>
<evidence type="ECO:0000313" key="2">
    <source>
        <dbReference type="EMBL" id="KYN12196.1"/>
    </source>
</evidence>
<accession>A0A151IWJ0</accession>
<dbReference type="InterPro" id="IPR036691">
    <property type="entry name" value="Endo/exonu/phosph_ase_sf"/>
</dbReference>
<organism evidence="2 3">
    <name type="scientific">Trachymyrmex cornetzi</name>
    <dbReference type="NCBI Taxonomy" id="471704"/>
    <lineage>
        <taxon>Eukaryota</taxon>
        <taxon>Metazoa</taxon>
        <taxon>Ecdysozoa</taxon>
        <taxon>Arthropoda</taxon>
        <taxon>Hexapoda</taxon>
        <taxon>Insecta</taxon>
        <taxon>Pterygota</taxon>
        <taxon>Neoptera</taxon>
        <taxon>Endopterygota</taxon>
        <taxon>Hymenoptera</taxon>
        <taxon>Apocrita</taxon>
        <taxon>Aculeata</taxon>
        <taxon>Formicoidea</taxon>
        <taxon>Formicidae</taxon>
        <taxon>Myrmicinae</taxon>
        <taxon>Trachymyrmex</taxon>
    </lineage>
</organism>
<feature type="compositionally biased region" description="Low complexity" evidence="1">
    <location>
        <begin position="403"/>
        <end position="415"/>
    </location>
</feature>
<dbReference type="Proteomes" id="UP000078492">
    <property type="component" value="Unassembled WGS sequence"/>
</dbReference>
<feature type="non-terminal residue" evidence="2">
    <location>
        <position position="1"/>
    </location>
</feature>
<name>A0A151IWJ0_9HYME</name>
<dbReference type="PANTHER" id="PTHR22954">
    <property type="entry name" value="RETROVIRAL PROTEASE-RELATED"/>
    <property type="match status" value="1"/>
</dbReference>
<evidence type="ECO:0000313" key="3">
    <source>
        <dbReference type="Proteomes" id="UP000078492"/>
    </source>
</evidence>
<dbReference type="AlphaFoldDB" id="A0A151IWJ0"/>
<dbReference type="EMBL" id="KQ980852">
    <property type="protein sequence ID" value="KYN12196.1"/>
    <property type="molecule type" value="Genomic_DNA"/>
</dbReference>
<protein>
    <submittedName>
        <fullName evidence="2">Uncharacterized protein</fullName>
    </submittedName>
</protein>
<feature type="region of interest" description="Disordered" evidence="1">
    <location>
        <begin position="403"/>
        <end position="422"/>
    </location>
</feature>
<sequence>LKERLPEDYVWRVQEAKRKNKKGRAMEGMLMGIRKELYRDSREKRVERKRRGRGNWMYTGGRRVSVIDYVLTDEETREEIEYLKVGDKMDSDHHPVVVTWKRWREKGKGTGKEGGGASRRVWAEESRVVFRERDWRGMEGGEGDGVVTAQLEERKLKLNHYWLEYCNVQSQLEMLVEDESNDRATFEDAYFGLSAKIRELLVVRSPSNRSIVSPSPSNVLETRESTLHVRLPKISLTTFSGKWFPFFDAFNSIIHSNTSIGNIQKLQYLRTSLSGEAADVISSLEISDLNYEVAWKLLKDRYDNKRVIVHTHIKAIMELPSLTKENSIELRQVADSASKHIRALQALKRPTSQWDDLLVYILSAKLDAITLREWQSSLSGTDLPNLKQLLDFMNHRCQVLEATSKSTNTSNKQNNARASSQGKRQTACATMLNCKECKEDNAKNF</sequence>
<evidence type="ECO:0000256" key="1">
    <source>
        <dbReference type="SAM" id="MobiDB-lite"/>
    </source>
</evidence>
<dbReference type="STRING" id="471704.A0A151IWJ0"/>
<keyword evidence="3" id="KW-1185">Reference proteome</keyword>
<reference evidence="2 3" key="1">
    <citation type="submission" date="2015-09" db="EMBL/GenBank/DDBJ databases">
        <title>Trachymyrmex cornetzi WGS genome.</title>
        <authorList>
            <person name="Nygaard S."/>
            <person name="Hu H."/>
            <person name="Boomsma J."/>
            <person name="Zhang G."/>
        </authorList>
    </citation>
    <scope>NUCLEOTIDE SEQUENCE [LARGE SCALE GENOMIC DNA]</scope>
    <source>
        <strain evidence="2">Tcor2-1</strain>
        <tissue evidence="2">Whole body</tissue>
    </source>
</reference>
<dbReference type="Pfam" id="PF03564">
    <property type="entry name" value="DUF1759"/>
    <property type="match status" value="1"/>
</dbReference>
<dbReference type="InterPro" id="IPR005312">
    <property type="entry name" value="DUF1759"/>
</dbReference>
<proteinExistence type="predicted"/>
<dbReference type="Gene3D" id="3.60.10.10">
    <property type="entry name" value="Endonuclease/exonuclease/phosphatase"/>
    <property type="match status" value="1"/>
</dbReference>